<dbReference type="EC" id="3.4.19.12" evidence="3 8"/>
<dbReference type="GO" id="GO:0005737">
    <property type="term" value="C:cytoplasm"/>
    <property type="evidence" value="ECO:0007669"/>
    <property type="project" value="TreeGrafter"/>
</dbReference>
<evidence type="ECO:0000313" key="12">
    <source>
        <dbReference type="Proteomes" id="UP000294933"/>
    </source>
</evidence>
<dbReference type="AlphaFoldDB" id="A0A4Y7PNR9"/>
<evidence type="ECO:0000256" key="2">
    <source>
        <dbReference type="ARBA" id="ARBA00009326"/>
    </source>
</evidence>
<dbReference type="PANTHER" id="PTHR10589">
    <property type="entry name" value="UBIQUITIN CARBOXYL-TERMINAL HYDROLASE"/>
    <property type="match status" value="1"/>
</dbReference>
<dbReference type="GO" id="GO:0016579">
    <property type="term" value="P:protein deubiquitination"/>
    <property type="evidence" value="ECO:0007669"/>
    <property type="project" value="TreeGrafter"/>
</dbReference>
<evidence type="ECO:0000256" key="4">
    <source>
        <dbReference type="ARBA" id="ARBA00022670"/>
    </source>
</evidence>
<feature type="active site" description="Nucleophile" evidence="8">
    <location>
        <position position="106"/>
    </location>
</feature>
<dbReference type="InterPro" id="IPR038765">
    <property type="entry name" value="Papain-like_cys_pep_sf"/>
</dbReference>
<feature type="region of interest" description="Disordered" evidence="9">
    <location>
        <begin position="262"/>
        <end position="295"/>
    </location>
</feature>
<name>A0A4Y7PNR9_9AGAM</name>
<evidence type="ECO:0000256" key="1">
    <source>
        <dbReference type="ARBA" id="ARBA00000707"/>
    </source>
</evidence>
<dbReference type="PROSITE" id="PS52049">
    <property type="entry name" value="ULD"/>
    <property type="match status" value="1"/>
</dbReference>
<keyword evidence="12" id="KW-1185">Reference proteome</keyword>
<feature type="compositionally biased region" description="Low complexity" evidence="9">
    <location>
        <begin position="278"/>
        <end position="292"/>
    </location>
</feature>
<dbReference type="InterPro" id="IPR036959">
    <property type="entry name" value="Peptidase_C12_UCH_sf"/>
</dbReference>
<feature type="compositionally biased region" description="Low complexity" evidence="9">
    <location>
        <begin position="210"/>
        <end position="219"/>
    </location>
</feature>
<feature type="site" description="Important for enzyme activity" evidence="8">
    <location>
        <position position="254"/>
    </location>
</feature>
<organism evidence="11 12">
    <name type="scientific">Rickenella mellea</name>
    <dbReference type="NCBI Taxonomy" id="50990"/>
    <lineage>
        <taxon>Eukaryota</taxon>
        <taxon>Fungi</taxon>
        <taxon>Dikarya</taxon>
        <taxon>Basidiomycota</taxon>
        <taxon>Agaricomycotina</taxon>
        <taxon>Agaricomycetes</taxon>
        <taxon>Hymenochaetales</taxon>
        <taxon>Rickenellaceae</taxon>
        <taxon>Rickenella</taxon>
    </lineage>
</organism>
<dbReference type="PROSITE" id="PS52048">
    <property type="entry name" value="UCH_DOMAIN"/>
    <property type="match status" value="1"/>
</dbReference>
<dbReference type="InterPro" id="IPR001578">
    <property type="entry name" value="Peptidase_C12_UCH"/>
</dbReference>
<accession>A0A4Y7PNR9</accession>
<evidence type="ECO:0000313" key="11">
    <source>
        <dbReference type="EMBL" id="TDL17093.1"/>
    </source>
</evidence>
<feature type="site" description="Transition state stabilizer" evidence="8">
    <location>
        <position position="100"/>
    </location>
</feature>
<dbReference type="OrthoDB" id="1924260at2759"/>
<dbReference type="Gene3D" id="3.40.532.10">
    <property type="entry name" value="Peptidase C12, ubiquitin carboxyl-terminal hydrolase"/>
    <property type="match status" value="1"/>
</dbReference>
<feature type="active site" description="Proton donor" evidence="8">
    <location>
        <position position="239"/>
    </location>
</feature>
<dbReference type="Pfam" id="PF18031">
    <property type="entry name" value="UCH_C"/>
    <property type="match status" value="1"/>
</dbReference>
<keyword evidence="5 8" id="KW-0833">Ubl conjugation pathway</keyword>
<dbReference type="VEuPathDB" id="FungiDB:BD410DRAFT_886111"/>
<keyword evidence="6 8" id="KW-0378">Hydrolase</keyword>
<protein>
    <recommendedName>
        <fullName evidence="3 8">ubiquitinyl hydrolase 1</fullName>
        <ecNumber evidence="3 8">3.4.19.12</ecNumber>
    </recommendedName>
</protein>
<dbReference type="PANTHER" id="PTHR10589:SF16">
    <property type="entry name" value="UBIQUITIN CARBOXYL-TERMINAL HYDROLASE ISOZYME L5"/>
    <property type="match status" value="1"/>
</dbReference>
<dbReference type="STRING" id="50990.A0A4Y7PNR9"/>
<evidence type="ECO:0000256" key="8">
    <source>
        <dbReference type="PROSITE-ProRule" id="PRU01393"/>
    </source>
</evidence>
<evidence type="ECO:0000256" key="7">
    <source>
        <dbReference type="ARBA" id="ARBA00022807"/>
    </source>
</evidence>
<dbReference type="GO" id="GO:0006511">
    <property type="term" value="P:ubiquitin-dependent protein catabolic process"/>
    <property type="evidence" value="ECO:0007669"/>
    <property type="project" value="UniProtKB-UniRule"/>
</dbReference>
<proteinExistence type="inferred from homology"/>
<evidence type="ECO:0000256" key="5">
    <source>
        <dbReference type="ARBA" id="ARBA00022786"/>
    </source>
</evidence>
<evidence type="ECO:0000256" key="6">
    <source>
        <dbReference type="ARBA" id="ARBA00022801"/>
    </source>
</evidence>
<dbReference type="EMBL" id="ML170228">
    <property type="protein sequence ID" value="TDL17093.1"/>
    <property type="molecule type" value="Genomic_DNA"/>
</dbReference>
<feature type="region of interest" description="Disordered" evidence="9">
    <location>
        <begin position="178"/>
        <end position="232"/>
    </location>
</feature>
<dbReference type="Proteomes" id="UP000294933">
    <property type="component" value="Unassembled WGS sequence"/>
</dbReference>
<dbReference type="Pfam" id="PF01088">
    <property type="entry name" value="Peptidase_C12"/>
    <property type="match status" value="1"/>
</dbReference>
<evidence type="ECO:0000256" key="3">
    <source>
        <dbReference type="ARBA" id="ARBA00012759"/>
    </source>
</evidence>
<keyword evidence="4 8" id="KW-0645">Protease</keyword>
<dbReference type="GO" id="GO:0004843">
    <property type="term" value="F:cysteine-type deubiquitinase activity"/>
    <property type="evidence" value="ECO:0007669"/>
    <property type="project" value="UniProtKB-UniRule"/>
</dbReference>
<dbReference type="InterPro" id="IPR041507">
    <property type="entry name" value="UCH_C"/>
</dbReference>
<evidence type="ECO:0000256" key="9">
    <source>
        <dbReference type="SAM" id="MobiDB-lite"/>
    </source>
</evidence>
<sequence>MASNDDAPPETETLEGSGINHDLVGGPFAVIESDPGVFTTLIRRLGVTGIEVEEVYDIQPWALDHLKPKGLILCFMWRHDTHRAGDFEDSAAERVWFANQLSEDACASQAILNVLFNCPDVELGDALSRFKADTAKMSSMDKGLAIPNLPLLREAQNSMARPADVRGALNAIAEVTQAATKSASKPAQKKRRTGTGTGTSPAKEPKPKKNGTSAAAAAKGKTKKSKAAVDDEDENETYHFIGYVPAHGKVWELDGLKSGPLEVGELPSSTNPDRSLRSTSTSTATSTSTSSTEGWEDVVRPALRMKMEKYGGGDGESGNIRFNLLALVDDRYEARSDVLEGLKRERAALERRLAGAFPGGWRDKVNPDLLSGVDASFTTPVQGPAPGPTFAKDFGARKMERDMAILNMDPPALLRAWEACVTGAIPAKIAVEEEVQKAMLAKSDDVKRTHDYEPFIREFLTALHEEGLLQHLLPEKTAKKAQGRKEKVKKT</sequence>
<comment type="similarity">
    <text evidence="2 8">Belongs to the peptidase C12 family.</text>
</comment>
<dbReference type="SUPFAM" id="SSF54001">
    <property type="entry name" value="Cysteine proteinases"/>
    <property type="match status" value="1"/>
</dbReference>
<evidence type="ECO:0000259" key="10">
    <source>
        <dbReference type="PROSITE" id="PS52048"/>
    </source>
</evidence>
<feature type="domain" description="UCH catalytic" evidence="10">
    <location>
        <begin position="27"/>
        <end position="329"/>
    </location>
</feature>
<keyword evidence="7 8" id="KW-0788">Thiol protease</keyword>
<dbReference type="Gene3D" id="1.20.58.860">
    <property type="match status" value="1"/>
</dbReference>
<reference evidence="11 12" key="1">
    <citation type="submission" date="2018-06" db="EMBL/GenBank/DDBJ databases">
        <title>A transcriptomic atlas of mushroom development highlights an independent origin of complex multicellularity.</title>
        <authorList>
            <consortium name="DOE Joint Genome Institute"/>
            <person name="Krizsan K."/>
            <person name="Almasi E."/>
            <person name="Merenyi Z."/>
            <person name="Sahu N."/>
            <person name="Viragh M."/>
            <person name="Koszo T."/>
            <person name="Mondo S."/>
            <person name="Kiss B."/>
            <person name="Balint B."/>
            <person name="Kues U."/>
            <person name="Barry K."/>
            <person name="Hegedus J.C."/>
            <person name="Henrissat B."/>
            <person name="Johnson J."/>
            <person name="Lipzen A."/>
            <person name="Ohm R."/>
            <person name="Nagy I."/>
            <person name="Pangilinan J."/>
            <person name="Yan J."/>
            <person name="Xiong Y."/>
            <person name="Grigoriev I.V."/>
            <person name="Hibbett D.S."/>
            <person name="Nagy L.G."/>
        </authorList>
    </citation>
    <scope>NUCLEOTIDE SEQUENCE [LARGE SCALE GENOMIC DNA]</scope>
    <source>
        <strain evidence="11 12">SZMC22713</strain>
    </source>
</reference>
<gene>
    <name evidence="11" type="ORF">BD410DRAFT_886111</name>
</gene>
<comment type="catalytic activity">
    <reaction evidence="1 8">
        <text>Thiol-dependent hydrolysis of ester, thioester, amide, peptide and isopeptide bonds formed by the C-terminal Gly of ubiquitin (a 76-residue protein attached to proteins as an intracellular targeting signal).</text>
        <dbReference type="EC" id="3.4.19.12"/>
    </reaction>
</comment>